<keyword evidence="2" id="KW-1185">Reference proteome</keyword>
<dbReference type="EMBL" id="MU273823">
    <property type="protein sequence ID" value="KAI0027898.1"/>
    <property type="molecule type" value="Genomic_DNA"/>
</dbReference>
<evidence type="ECO:0000313" key="1">
    <source>
        <dbReference type="EMBL" id="KAI0027898.1"/>
    </source>
</evidence>
<feature type="non-terminal residue" evidence="1">
    <location>
        <position position="1"/>
    </location>
</feature>
<name>A0ACB8Q7X3_9AGAM</name>
<reference evidence="1" key="2">
    <citation type="journal article" date="2022" name="New Phytol.">
        <title>Evolutionary transition to the ectomycorrhizal habit in the genomes of a hyperdiverse lineage of mushroom-forming fungi.</title>
        <authorList>
            <person name="Looney B."/>
            <person name="Miyauchi S."/>
            <person name="Morin E."/>
            <person name="Drula E."/>
            <person name="Courty P.E."/>
            <person name="Kohler A."/>
            <person name="Kuo A."/>
            <person name="LaButti K."/>
            <person name="Pangilinan J."/>
            <person name="Lipzen A."/>
            <person name="Riley R."/>
            <person name="Andreopoulos W."/>
            <person name="He G."/>
            <person name="Johnson J."/>
            <person name="Nolan M."/>
            <person name="Tritt A."/>
            <person name="Barry K.W."/>
            <person name="Grigoriev I.V."/>
            <person name="Nagy L.G."/>
            <person name="Hibbett D."/>
            <person name="Henrissat B."/>
            <person name="Matheny P.B."/>
            <person name="Labbe J."/>
            <person name="Martin F.M."/>
        </authorList>
    </citation>
    <scope>NUCLEOTIDE SEQUENCE</scope>
    <source>
        <strain evidence="1">EC-137</strain>
    </source>
</reference>
<reference evidence="1" key="1">
    <citation type="submission" date="2021-02" db="EMBL/GenBank/DDBJ databases">
        <authorList>
            <consortium name="DOE Joint Genome Institute"/>
            <person name="Ahrendt S."/>
            <person name="Looney B.P."/>
            <person name="Miyauchi S."/>
            <person name="Morin E."/>
            <person name="Drula E."/>
            <person name="Courty P.E."/>
            <person name="Chicoki N."/>
            <person name="Fauchery L."/>
            <person name="Kohler A."/>
            <person name="Kuo A."/>
            <person name="Labutti K."/>
            <person name="Pangilinan J."/>
            <person name="Lipzen A."/>
            <person name="Riley R."/>
            <person name="Andreopoulos W."/>
            <person name="He G."/>
            <person name="Johnson J."/>
            <person name="Barry K.W."/>
            <person name="Grigoriev I.V."/>
            <person name="Nagy L."/>
            <person name="Hibbett D."/>
            <person name="Henrissat B."/>
            <person name="Matheny P.B."/>
            <person name="Labbe J."/>
            <person name="Martin F."/>
        </authorList>
    </citation>
    <scope>NUCLEOTIDE SEQUENCE</scope>
    <source>
        <strain evidence="1">EC-137</strain>
    </source>
</reference>
<organism evidence="1 2">
    <name type="scientific">Vararia minispora EC-137</name>
    <dbReference type="NCBI Taxonomy" id="1314806"/>
    <lineage>
        <taxon>Eukaryota</taxon>
        <taxon>Fungi</taxon>
        <taxon>Dikarya</taxon>
        <taxon>Basidiomycota</taxon>
        <taxon>Agaricomycotina</taxon>
        <taxon>Agaricomycetes</taxon>
        <taxon>Russulales</taxon>
        <taxon>Lachnocladiaceae</taxon>
        <taxon>Vararia</taxon>
    </lineage>
</organism>
<comment type="caution">
    <text evidence="1">The sequence shown here is derived from an EMBL/GenBank/DDBJ whole genome shotgun (WGS) entry which is preliminary data.</text>
</comment>
<feature type="non-terminal residue" evidence="1">
    <location>
        <position position="271"/>
    </location>
</feature>
<gene>
    <name evidence="1" type="ORF">K488DRAFT_16604</name>
</gene>
<sequence>TAAGLVCLLYDHILTLSAEVTLVWRAPRSFPKYAFLANRYLVLATLVIINSGTFSLIMHNHEFMPPAAFSGISGAAYNDNVCRGVLLFSSLTSIISIGFANLLILIRVLLLWDKERHVLIFLVSAWFLSYCATIGLMTATIVLLDPGVQWNPLVRICAVTTASPTLIAVWALPMLFEVSVFFATVYNAISRPRASGTPLAGVLHRDGALFFFAVTCLRIVNLAFAATQNPRLIAYPVLCALPSHIPYTEFLLPCSFTWSLITICVHRLLLH</sequence>
<evidence type="ECO:0000313" key="2">
    <source>
        <dbReference type="Proteomes" id="UP000814128"/>
    </source>
</evidence>
<protein>
    <submittedName>
        <fullName evidence="1">Uncharacterized protein</fullName>
    </submittedName>
</protein>
<proteinExistence type="predicted"/>
<accession>A0ACB8Q7X3</accession>
<dbReference type="Proteomes" id="UP000814128">
    <property type="component" value="Unassembled WGS sequence"/>
</dbReference>